<name>A0A212CSW8_CEREH</name>
<organism evidence="8 9">
    <name type="scientific">Cervus elaphus hippelaphus</name>
    <name type="common">European red deer</name>
    <dbReference type="NCBI Taxonomy" id="46360"/>
    <lineage>
        <taxon>Eukaryota</taxon>
        <taxon>Metazoa</taxon>
        <taxon>Chordata</taxon>
        <taxon>Craniata</taxon>
        <taxon>Vertebrata</taxon>
        <taxon>Euteleostomi</taxon>
        <taxon>Mammalia</taxon>
        <taxon>Eutheria</taxon>
        <taxon>Laurasiatheria</taxon>
        <taxon>Artiodactyla</taxon>
        <taxon>Ruminantia</taxon>
        <taxon>Pecora</taxon>
        <taxon>Cervidae</taxon>
        <taxon>Cervinae</taxon>
        <taxon>Cervus</taxon>
    </lineage>
</organism>
<dbReference type="AlphaFoldDB" id="A0A212CSW8"/>
<dbReference type="PANTHER" id="PTHR11593">
    <property type="entry name" value="60S RIBOSOMAL PROTEIN L17"/>
    <property type="match status" value="1"/>
</dbReference>
<dbReference type="GO" id="GO:0022625">
    <property type="term" value="C:cytosolic large ribosomal subunit"/>
    <property type="evidence" value="ECO:0007669"/>
    <property type="project" value="TreeGrafter"/>
</dbReference>
<dbReference type="GO" id="GO:0002181">
    <property type="term" value="P:cytoplasmic translation"/>
    <property type="evidence" value="ECO:0007669"/>
    <property type="project" value="TreeGrafter"/>
</dbReference>
<feature type="region of interest" description="Disordered" evidence="7">
    <location>
        <begin position="167"/>
        <end position="206"/>
    </location>
</feature>
<evidence type="ECO:0000256" key="6">
    <source>
        <dbReference type="RuleBase" id="RU004005"/>
    </source>
</evidence>
<dbReference type="SUPFAM" id="SSF54843">
    <property type="entry name" value="Ribosomal protein L22"/>
    <property type="match status" value="1"/>
</dbReference>
<evidence type="ECO:0000256" key="7">
    <source>
        <dbReference type="SAM" id="MobiDB-lite"/>
    </source>
</evidence>
<dbReference type="GO" id="GO:0003735">
    <property type="term" value="F:structural constituent of ribosome"/>
    <property type="evidence" value="ECO:0007669"/>
    <property type="project" value="InterPro"/>
</dbReference>
<evidence type="ECO:0000313" key="9">
    <source>
        <dbReference type="Proteomes" id="UP000242450"/>
    </source>
</evidence>
<gene>
    <name evidence="8" type="ORF">Celaphus_00015123</name>
</gene>
<dbReference type="Pfam" id="PF00237">
    <property type="entry name" value="Ribosomal_L22"/>
    <property type="match status" value="1"/>
</dbReference>
<feature type="region of interest" description="Disordered" evidence="7">
    <location>
        <begin position="87"/>
        <end position="107"/>
    </location>
</feature>
<feature type="compositionally biased region" description="Basic and acidic residues" evidence="7">
    <location>
        <begin position="175"/>
        <end position="186"/>
    </location>
</feature>
<keyword evidence="9" id="KW-1185">Reference proteome</keyword>
<dbReference type="InterPro" id="IPR005721">
    <property type="entry name" value="Ribosomal_uL22_euk/arc"/>
</dbReference>
<dbReference type="Proteomes" id="UP000242450">
    <property type="component" value="Chromosome 13"/>
</dbReference>
<dbReference type="EMBL" id="MKHE01000013">
    <property type="protein sequence ID" value="OWK09080.1"/>
    <property type="molecule type" value="Genomic_DNA"/>
</dbReference>
<evidence type="ECO:0000313" key="8">
    <source>
        <dbReference type="EMBL" id="OWK09080.1"/>
    </source>
</evidence>
<evidence type="ECO:0000256" key="1">
    <source>
        <dbReference type="ARBA" id="ARBA00009451"/>
    </source>
</evidence>
<protein>
    <recommendedName>
        <fullName evidence="4">Large ribosomal subunit protein uL22</fullName>
    </recommendedName>
    <alternativeName>
        <fullName evidence="5">60S ribosomal protein L17</fullName>
    </alternativeName>
</protein>
<keyword evidence="3 6" id="KW-0687">Ribonucleoprotein</keyword>
<comment type="caution">
    <text evidence="8">The sequence shown here is derived from an EMBL/GenBank/DDBJ whole genome shotgun (WGS) entry which is preliminary data.</text>
</comment>
<keyword evidence="2 6" id="KW-0689">Ribosomal protein</keyword>
<accession>A0A212CSW8</accession>
<proteinExistence type="inferred from homology"/>
<evidence type="ECO:0000256" key="3">
    <source>
        <dbReference type="ARBA" id="ARBA00023274"/>
    </source>
</evidence>
<dbReference type="Gene3D" id="3.90.470.10">
    <property type="entry name" value="Ribosomal protein L22/L17"/>
    <property type="match status" value="1"/>
</dbReference>
<dbReference type="NCBIfam" id="TIGR01038">
    <property type="entry name" value="uL22_arch_euk"/>
    <property type="match status" value="1"/>
</dbReference>
<dbReference type="InterPro" id="IPR036394">
    <property type="entry name" value="Ribosomal_uL22_sf"/>
</dbReference>
<evidence type="ECO:0000256" key="4">
    <source>
        <dbReference type="ARBA" id="ARBA00035207"/>
    </source>
</evidence>
<comment type="similarity">
    <text evidence="1 6">Belongs to the universal ribosomal protein uL22 family.</text>
</comment>
<reference evidence="8 9" key="1">
    <citation type="journal article" date="2018" name="Mol. Genet. Genomics">
        <title>The red deer Cervus elaphus genome CerEla1.0: sequencing, annotating, genes, and chromosomes.</title>
        <authorList>
            <person name="Bana N.A."/>
            <person name="Nyiri A."/>
            <person name="Nagy J."/>
            <person name="Frank K."/>
            <person name="Nagy T."/>
            <person name="Steger V."/>
            <person name="Schiller M."/>
            <person name="Lakatos P."/>
            <person name="Sugar L."/>
            <person name="Horn P."/>
            <person name="Barta E."/>
            <person name="Orosz L."/>
        </authorList>
    </citation>
    <scope>NUCLEOTIDE SEQUENCE [LARGE SCALE GENOMIC DNA]</scope>
    <source>
        <strain evidence="8">Hungarian</strain>
    </source>
</reference>
<evidence type="ECO:0000256" key="2">
    <source>
        <dbReference type="ARBA" id="ARBA00022980"/>
    </source>
</evidence>
<dbReference type="InterPro" id="IPR001063">
    <property type="entry name" value="Ribosomal_uL22"/>
</dbReference>
<dbReference type="PANTHER" id="PTHR11593:SF10">
    <property type="entry name" value="60S RIBOSOMAL PROTEIN L17"/>
    <property type="match status" value="1"/>
</dbReference>
<dbReference type="OrthoDB" id="10254664at2759"/>
<evidence type="ECO:0000256" key="5">
    <source>
        <dbReference type="ARBA" id="ARBA00035325"/>
    </source>
</evidence>
<sequence length="354" mass="39808">MHIQKTTKYLKDVTLKKQCVPFRHYNGGVGRCAQAKQWGWMQGRWHKKSAEFLQHVLKNAESNVELKGLDVDSLVIEHIEVKKSPQDVVQDLQSSGSRSRRSSHSPKSLHFGMVLDSLVFSINDDPNRNIRLPRVDTRWRCERANLNAGINASIHILVKKDQGNSSLHSEGALKLTDREEREETETRSGSGTAPGSAPPTLRSRVPDRLPVPRVAVLDRKPWWLPVLLESDQWGIRDAAAVRVPTKYVVREQKGIALAQFSCGLLMQYNVTKRTLGGCEIRQRGGAERENDDQQSLTIAPPSSRAFWKVPNLRSRTAGSAMLLRTVRKRQAAPSPWKPSLQCIKSAHAPETPFL</sequence>